<dbReference type="InterPro" id="IPR038744">
    <property type="entry name" value="Hri1_N"/>
</dbReference>
<comment type="similarity">
    <text evidence="3">Belongs to the HRI1 family.</text>
</comment>
<dbReference type="GO" id="GO:0005737">
    <property type="term" value="C:cytoplasm"/>
    <property type="evidence" value="ECO:0007669"/>
    <property type="project" value="UniProtKB-SubCell"/>
</dbReference>
<comment type="subcellular location">
    <subcellularLocation>
        <location evidence="2">Cytoplasm</location>
    </subcellularLocation>
    <subcellularLocation>
        <location evidence="1">Nucleus</location>
    </subcellularLocation>
</comment>
<gene>
    <name evidence="7" type="ORF">PICST_49396</name>
</gene>
<dbReference type="InterPro" id="IPR031818">
    <property type="entry name" value="Hri1"/>
</dbReference>
<dbReference type="RefSeq" id="XP_001386193.2">
    <property type="nucleotide sequence ID" value="XM_001386156.1"/>
</dbReference>
<dbReference type="EMBL" id="CP000501">
    <property type="protein sequence ID" value="ABN68164.2"/>
    <property type="molecule type" value="Genomic_DNA"/>
</dbReference>
<proteinExistence type="inferred from homology"/>
<dbReference type="Gene3D" id="2.40.128.320">
    <property type="entry name" value="Protein HRI1, N-terminal domain"/>
    <property type="match status" value="1"/>
</dbReference>
<keyword evidence="5" id="KW-0963">Cytoplasm</keyword>
<dbReference type="Gene3D" id="2.40.128.310">
    <property type="entry name" value="Protein HRI1, C-terminal domain"/>
    <property type="match status" value="1"/>
</dbReference>
<dbReference type="InterPro" id="IPR043047">
    <property type="entry name" value="Hri1_N_sf"/>
</dbReference>
<evidence type="ECO:0000256" key="4">
    <source>
        <dbReference type="ARBA" id="ARBA00017063"/>
    </source>
</evidence>
<evidence type="ECO:0000256" key="6">
    <source>
        <dbReference type="ARBA" id="ARBA00023242"/>
    </source>
</evidence>
<dbReference type="CDD" id="cd11692">
    <property type="entry name" value="HRI1_N_like"/>
    <property type="match status" value="1"/>
</dbReference>
<dbReference type="OMA" id="YIEIWRS"/>
<dbReference type="GeneID" id="4840495"/>
<dbReference type="CDD" id="cd11693">
    <property type="entry name" value="HRI1_C_like"/>
    <property type="match status" value="1"/>
</dbReference>
<evidence type="ECO:0000256" key="2">
    <source>
        <dbReference type="ARBA" id="ARBA00004496"/>
    </source>
</evidence>
<organism evidence="7 8">
    <name type="scientific">Scheffersomyces stipitis (strain ATCC 58785 / CBS 6054 / NBRC 10063 / NRRL Y-11545)</name>
    <name type="common">Yeast</name>
    <name type="synonym">Pichia stipitis</name>
    <dbReference type="NCBI Taxonomy" id="322104"/>
    <lineage>
        <taxon>Eukaryota</taxon>
        <taxon>Fungi</taxon>
        <taxon>Dikarya</taxon>
        <taxon>Ascomycota</taxon>
        <taxon>Saccharomycotina</taxon>
        <taxon>Pichiomycetes</taxon>
        <taxon>Debaryomycetaceae</taxon>
        <taxon>Scheffersomyces</taxon>
    </lineage>
</organism>
<sequence length="248" mass="28278">MVISTRVSIQWPPEEAEELSHTMAFTSPQGHYVDIRILKTHYPYVQHKNQPFFDEVFQWCLCGTEQPIEGTNKIRFINEIDSQAIAKSVRSGKYVAPGEDIGDFSAIEGSHDRKEVGSMVNPATGRVQDYIEIWRSLDPLRSTPTEEVREPAESEPESITGFSLEIKDNSRYLGKLIRLGFWIQGIVYDKQSENIHVIRSHFNSAVAEWQNQIEYGQIDQFPLTFAGEVGDKVSVSSSFSWSCVEREK</sequence>
<dbReference type="KEGG" id="pic:PICST_49396"/>
<evidence type="ECO:0000256" key="5">
    <source>
        <dbReference type="ARBA" id="ARBA00022490"/>
    </source>
</evidence>
<dbReference type="InParanoid" id="A3LZI2"/>
<reference evidence="7 8" key="1">
    <citation type="journal article" date="2007" name="Nat. Biotechnol.">
        <title>Genome sequence of the lignocellulose-bioconverting and xylose-fermenting yeast Pichia stipitis.</title>
        <authorList>
            <person name="Jeffries T.W."/>
            <person name="Grigoriev I.V."/>
            <person name="Grimwood J."/>
            <person name="Laplaza J.M."/>
            <person name="Aerts A."/>
            <person name="Salamov A."/>
            <person name="Schmutz J."/>
            <person name="Lindquist E."/>
            <person name="Dehal P."/>
            <person name="Shapiro H."/>
            <person name="Jin Y.S."/>
            <person name="Passoth V."/>
            <person name="Richardson P.M."/>
        </authorList>
    </citation>
    <scope>NUCLEOTIDE SEQUENCE [LARGE SCALE GENOMIC DNA]</scope>
    <source>
        <strain evidence="8">ATCC 58785 / CBS 6054 / NBRC 10063 / NRRL Y-11545</strain>
    </source>
</reference>
<keyword evidence="8" id="KW-1185">Reference proteome</keyword>
<dbReference type="HOGENOM" id="CLU_076653_0_0_1"/>
<evidence type="ECO:0000313" key="8">
    <source>
        <dbReference type="Proteomes" id="UP000002258"/>
    </source>
</evidence>
<accession>A3LZI2</accession>
<dbReference type="Proteomes" id="UP000002258">
    <property type="component" value="Chromosome 7"/>
</dbReference>
<dbReference type="GO" id="GO:0005634">
    <property type="term" value="C:nucleus"/>
    <property type="evidence" value="ECO:0007669"/>
    <property type="project" value="UniProtKB-SubCell"/>
</dbReference>
<dbReference type="AlphaFoldDB" id="A3LZI2"/>
<evidence type="ECO:0000256" key="1">
    <source>
        <dbReference type="ARBA" id="ARBA00004123"/>
    </source>
</evidence>
<keyword evidence="6" id="KW-0539">Nucleus</keyword>
<protein>
    <recommendedName>
        <fullName evidence="4">Protein HRI1</fullName>
    </recommendedName>
</protein>
<dbReference type="FunCoup" id="A3LZI2">
    <property type="interactions" value="28"/>
</dbReference>
<name>A3LZI2_PICST</name>
<dbReference type="OrthoDB" id="4045395at2759"/>
<evidence type="ECO:0000313" key="7">
    <source>
        <dbReference type="EMBL" id="ABN68164.2"/>
    </source>
</evidence>
<dbReference type="eggNOG" id="ENOG502S8GG">
    <property type="taxonomic scope" value="Eukaryota"/>
</dbReference>
<evidence type="ECO:0000256" key="3">
    <source>
        <dbReference type="ARBA" id="ARBA00005229"/>
    </source>
</evidence>
<dbReference type="Pfam" id="PF16815">
    <property type="entry name" value="HRI1"/>
    <property type="match status" value="1"/>
</dbReference>